<evidence type="ECO:0000313" key="2">
    <source>
        <dbReference type="Proteomes" id="UP000094444"/>
    </source>
</evidence>
<accession>A0A2P5I263</accession>
<dbReference type="InterPro" id="IPR036188">
    <property type="entry name" value="FAD/NAD-bd_sf"/>
</dbReference>
<dbReference type="OrthoDB" id="74360at2759"/>
<reference evidence="1" key="1">
    <citation type="submission" date="2017-09" db="EMBL/GenBank/DDBJ databases">
        <title>Polyketide synthases of a Diaporthe helianthi virulent isolate.</title>
        <authorList>
            <person name="Baroncelli R."/>
        </authorList>
    </citation>
    <scope>NUCLEOTIDE SEQUENCE [LARGE SCALE GENOMIC DNA]</scope>
    <source>
        <strain evidence="1">7/96</strain>
    </source>
</reference>
<dbReference type="Gene3D" id="3.50.50.60">
    <property type="entry name" value="FAD/NAD(P)-binding domain"/>
    <property type="match status" value="1"/>
</dbReference>
<organism evidence="1 2">
    <name type="scientific">Diaporthe helianthi</name>
    <dbReference type="NCBI Taxonomy" id="158607"/>
    <lineage>
        <taxon>Eukaryota</taxon>
        <taxon>Fungi</taxon>
        <taxon>Dikarya</taxon>
        <taxon>Ascomycota</taxon>
        <taxon>Pezizomycotina</taxon>
        <taxon>Sordariomycetes</taxon>
        <taxon>Sordariomycetidae</taxon>
        <taxon>Diaporthales</taxon>
        <taxon>Diaporthaceae</taxon>
        <taxon>Diaporthe</taxon>
    </lineage>
</organism>
<gene>
    <name evidence="1" type="ORF">DHEL01_v205010</name>
</gene>
<evidence type="ECO:0000313" key="1">
    <source>
        <dbReference type="EMBL" id="POS76603.1"/>
    </source>
</evidence>
<proteinExistence type="predicted"/>
<dbReference type="Proteomes" id="UP000094444">
    <property type="component" value="Unassembled WGS sequence"/>
</dbReference>
<dbReference type="AlphaFoldDB" id="A0A2P5I263"/>
<protein>
    <submittedName>
        <fullName evidence="1">Uncharacterized protein</fullName>
    </submittedName>
</protein>
<name>A0A2P5I263_DIAHE</name>
<keyword evidence="2" id="KW-1185">Reference proteome</keyword>
<sequence length="138" mass="14929">MLLPDVDSAVFLQLKALRKIEGEIKISGDAHFVVMSSVMAFASIHPVSQCAASVAIIGSANTAFDIIQDCHDAGLKTTMVARSPTYVFPYDYVMDPHVIGAYDKMPLKAADKMLNTFPLALDGQFSHGLFAHLASLEQ</sequence>
<dbReference type="EMBL" id="MAVT02000351">
    <property type="protein sequence ID" value="POS76603.1"/>
    <property type="molecule type" value="Genomic_DNA"/>
</dbReference>
<dbReference type="SUPFAM" id="SSF51905">
    <property type="entry name" value="FAD/NAD(P)-binding domain"/>
    <property type="match status" value="1"/>
</dbReference>
<dbReference type="InParanoid" id="A0A2P5I263"/>
<comment type="caution">
    <text evidence="1">The sequence shown here is derived from an EMBL/GenBank/DDBJ whole genome shotgun (WGS) entry which is preliminary data.</text>
</comment>